<feature type="transmembrane region" description="Helical" evidence="1">
    <location>
        <begin position="66"/>
        <end position="88"/>
    </location>
</feature>
<name>A0A4Y7ITV7_PAPSO</name>
<dbReference type="EMBL" id="CM010716">
    <property type="protein sequence ID" value="RZC52117.1"/>
    <property type="molecule type" value="Genomic_DNA"/>
</dbReference>
<feature type="transmembrane region" description="Helical" evidence="1">
    <location>
        <begin position="108"/>
        <end position="128"/>
    </location>
</feature>
<evidence type="ECO:0000256" key="1">
    <source>
        <dbReference type="SAM" id="Phobius"/>
    </source>
</evidence>
<gene>
    <name evidence="2" type="ORF">C5167_020541</name>
</gene>
<feature type="transmembrane region" description="Helical" evidence="1">
    <location>
        <begin position="135"/>
        <end position="157"/>
    </location>
</feature>
<sequence length="201" mass="22359">MEVLSPIKSVDGNRYEVPLLTNNKNTNSHGIEKNNSSSSSDFVEGVVDYKGDKVFDRSKFGGWKSASLLTLISIDDVFVYYGMIINLISCLTGPLQQSTLTAAQSINILAGITWMFPLFTSLFVNSVLGRFRTILFSCIIYIMGFGFLTLSVVHPYLKGSDCLNSTGNKTFCNSPLLSNFFLPTYLCIWPPSMLFCIDYCK</sequence>
<keyword evidence="1" id="KW-0812">Transmembrane</keyword>
<accession>A0A4Y7ITV7</accession>
<dbReference type="Gramene" id="RZC52117">
    <property type="protein sequence ID" value="RZC52117"/>
    <property type="gene ID" value="C5167_020541"/>
</dbReference>
<evidence type="ECO:0000313" key="3">
    <source>
        <dbReference type="Proteomes" id="UP000316621"/>
    </source>
</evidence>
<dbReference type="PANTHER" id="PTHR11654">
    <property type="entry name" value="OLIGOPEPTIDE TRANSPORTER-RELATED"/>
    <property type="match status" value="1"/>
</dbReference>
<protein>
    <submittedName>
        <fullName evidence="2">Uncharacterized protein</fullName>
    </submittedName>
</protein>
<proteinExistence type="predicted"/>
<keyword evidence="1" id="KW-1133">Transmembrane helix</keyword>
<dbReference type="AlphaFoldDB" id="A0A4Y7ITV7"/>
<reference evidence="2 3" key="1">
    <citation type="journal article" date="2018" name="Science">
        <title>The opium poppy genome and morphinan production.</title>
        <authorList>
            <person name="Guo L."/>
            <person name="Winzer T."/>
            <person name="Yang X."/>
            <person name="Li Y."/>
            <person name="Ning Z."/>
            <person name="He Z."/>
            <person name="Teodor R."/>
            <person name="Lu Y."/>
            <person name="Bowser T.A."/>
            <person name="Graham I.A."/>
            <person name="Ye K."/>
        </authorList>
    </citation>
    <scope>NUCLEOTIDE SEQUENCE [LARGE SCALE GENOMIC DNA]</scope>
    <source>
        <strain evidence="3">cv. HN1</strain>
        <tissue evidence="2">Leaves</tissue>
    </source>
</reference>
<dbReference type="OrthoDB" id="1898501at2759"/>
<evidence type="ECO:0000313" key="2">
    <source>
        <dbReference type="EMBL" id="RZC52117.1"/>
    </source>
</evidence>
<keyword evidence="3" id="KW-1185">Reference proteome</keyword>
<dbReference type="Gene3D" id="1.20.1250.20">
    <property type="entry name" value="MFS general substrate transporter like domains"/>
    <property type="match status" value="1"/>
</dbReference>
<dbReference type="InterPro" id="IPR036259">
    <property type="entry name" value="MFS_trans_sf"/>
</dbReference>
<feature type="transmembrane region" description="Helical" evidence="1">
    <location>
        <begin position="177"/>
        <end position="197"/>
    </location>
</feature>
<organism evidence="2 3">
    <name type="scientific">Papaver somniferum</name>
    <name type="common">Opium poppy</name>
    <dbReference type="NCBI Taxonomy" id="3469"/>
    <lineage>
        <taxon>Eukaryota</taxon>
        <taxon>Viridiplantae</taxon>
        <taxon>Streptophyta</taxon>
        <taxon>Embryophyta</taxon>
        <taxon>Tracheophyta</taxon>
        <taxon>Spermatophyta</taxon>
        <taxon>Magnoliopsida</taxon>
        <taxon>Ranunculales</taxon>
        <taxon>Papaveraceae</taxon>
        <taxon>Papaveroideae</taxon>
        <taxon>Papaver</taxon>
    </lineage>
</organism>
<keyword evidence="1" id="KW-0472">Membrane</keyword>
<dbReference type="Proteomes" id="UP000316621">
    <property type="component" value="Chromosome 2"/>
</dbReference>